<name>A0A0G0NAK6_9BACT</name>
<protein>
    <recommendedName>
        <fullName evidence="4">3D domain-containing protein</fullName>
    </recommendedName>
</protein>
<keyword evidence="1" id="KW-0732">Signal</keyword>
<dbReference type="STRING" id="1619013.UT41_C0001G0052"/>
<feature type="chain" id="PRO_5002533792" description="3D domain-containing protein" evidence="1">
    <location>
        <begin position="24"/>
        <end position="169"/>
    </location>
</feature>
<dbReference type="AlphaFoldDB" id="A0A0G0NAK6"/>
<dbReference type="Proteomes" id="UP000034665">
    <property type="component" value="Unassembled WGS sequence"/>
</dbReference>
<comment type="caution">
    <text evidence="2">The sequence shown here is derived from an EMBL/GenBank/DDBJ whole genome shotgun (WGS) entry which is preliminary data.</text>
</comment>
<sequence length="169" mass="18468">MSSSKRFLIVFALLGANALFAMKDLSFATQAANPIGFNPVQDILALEGAVVAQAAMPQREPIVYSNDTSTSEQKFRSVTATGYSSSEDETDSTPFLTASGSYVRDGVAASNFMPFGTKFKLPKLFGDKVFTVEDRMNARYNGTNYVDIWFAEKSDAIRFGTLPAQMEIL</sequence>
<gene>
    <name evidence="2" type="ORF">UT41_C0001G0052</name>
</gene>
<reference evidence="2 3" key="1">
    <citation type="journal article" date="2015" name="Nature">
        <title>rRNA introns, odd ribosomes, and small enigmatic genomes across a large radiation of phyla.</title>
        <authorList>
            <person name="Brown C.T."/>
            <person name="Hug L.A."/>
            <person name="Thomas B.C."/>
            <person name="Sharon I."/>
            <person name="Castelle C.J."/>
            <person name="Singh A."/>
            <person name="Wilkins M.J."/>
            <person name="Williams K.H."/>
            <person name="Banfield J.F."/>
        </authorList>
    </citation>
    <scope>NUCLEOTIDE SEQUENCE [LARGE SCALE GENOMIC DNA]</scope>
</reference>
<organism evidence="2 3">
    <name type="scientific">Candidatus Wolfebacteria bacterium GW2011_GWC2_39_22</name>
    <dbReference type="NCBI Taxonomy" id="1619013"/>
    <lineage>
        <taxon>Bacteria</taxon>
        <taxon>Candidatus Wolfeibacteriota</taxon>
    </lineage>
</organism>
<dbReference type="CDD" id="cd22784">
    <property type="entry name" value="DPBB_MltA_YuiC-like"/>
    <property type="match status" value="1"/>
</dbReference>
<evidence type="ECO:0000313" key="3">
    <source>
        <dbReference type="Proteomes" id="UP000034665"/>
    </source>
</evidence>
<feature type="signal peptide" evidence="1">
    <location>
        <begin position="1"/>
        <end position="23"/>
    </location>
</feature>
<proteinExistence type="predicted"/>
<evidence type="ECO:0008006" key="4">
    <source>
        <dbReference type="Google" id="ProtNLM"/>
    </source>
</evidence>
<evidence type="ECO:0000313" key="2">
    <source>
        <dbReference type="EMBL" id="KKR12508.1"/>
    </source>
</evidence>
<accession>A0A0G0NAK6</accession>
<evidence type="ECO:0000256" key="1">
    <source>
        <dbReference type="SAM" id="SignalP"/>
    </source>
</evidence>
<dbReference type="EMBL" id="LBWR01000001">
    <property type="protein sequence ID" value="KKR12508.1"/>
    <property type="molecule type" value="Genomic_DNA"/>
</dbReference>